<gene>
    <name evidence="1" type="ORF">TPAS_2975</name>
    <name evidence="2" type="ORF">TPAS_2992</name>
</gene>
<keyword evidence="3" id="KW-1185">Reference proteome</keyword>
<reference evidence="3" key="2">
    <citation type="submission" date="2016-04" db="EMBL/GenBank/DDBJ databases">
        <authorList>
            <person name="Strepis N."/>
        </authorList>
    </citation>
    <scope>NUCLEOTIDE SEQUENCE [LARGE SCALE GENOMIC DNA]</scope>
</reference>
<dbReference type="EMBL" id="FWEY01000015">
    <property type="protein sequence ID" value="SLM53264.1"/>
    <property type="molecule type" value="Genomic_DNA"/>
</dbReference>
<accession>A0A1W1IJM2</accession>
<evidence type="ECO:0000313" key="3">
    <source>
        <dbReference type="Proteomes" id="UP000195985"/>
    </source>
</evidence>
<organism evidence="2 3">
    <name type="scientific">Trichococcus pasteurii</name>
    <dbReference type="NCBI Taxonomy" id="43064"/>
    <lineage>
        <taxon>Bacteria</taxon>
        <taxon>Bacillati</taxon>
        <taxon>Bacillota</taxon>
        <taxon>Bacilli</taxon>
        <taxon>Lactobacillales</taxon>
        <taxon>Carnobacteriaceae</taxon>
        <taxon>Trichococcus</taxon>
    </lineage>
</organism>
<name>A0A1W1IJM2_9LACT</name>
<evidence type="ECO:0000313" key="1">
    <source>
        <dbReference type="EMBL" id="SLM53247.1"/>
    </source>
</evidence>
<evidence type="ECO:0000313" key="2">
    <source>
        <dbReference type="EMBL" id="SLM53264.1"/>
    </source>
</evidence>
<protein>
    <submittedName>
        <fullName evidence="2">Uncharacterized protein</fullName>
    </submittedName>
</protein>
<dbReference type="Proteomes" id="UP000195985">
    <property type="component" value="Unassembled WGS sequence"/>
</dbReference>
<sequence>MVIKMEWNDNVFGTFIKVDKGTEGMIEWLQSFYLTCYDVTATPADILGDAIFDLFIRTLGEESNLKE</sequence>
<dbReference type="EMBL" id="FWEY01000015">
    <property type="protein sequence ID" value="SLM53247.1"/>
    <property type="molecule type" value="Genomic_DNA"/>
</dbReference>
<proteinExistence type="predicted"/>
<reference evidence="2" key="1">
    <citation type="submission" date="2016-04" db="EMBL/GenBank/DDBJ databases">
        <authorList>
            <person name="Evans L.H."/>
            <person name="Alamgir A."/>
            <person name="Owens N."/>
            <person name="Weber N.D."/>
            <person name="Virtaneva K."/>
            <person name="Barbian K."/>
            <person name="Babar A."/>
            <person name="Rosenke K."/>
        </authorList>
    </citation>
    <scope>NUCLEOTIDE SEQUENCE [LARGE SCALE GENOMIC DNA]</scope>
    <source>
        <strain evidence="2">Trichococcus pasteurii</strain>
    </source>
</reference>
<dbReference type="STRING" id="43064.SAMN04488086_13310"/>
<dbReference type="AlphaFoldDB" id="A0A1W1IJM2"/>